<dbReference type="EMBL" id="JAGGLU010000002">
    <property type="protein sequence ID" value="MBP2057442.1"/>
    <property type="molecule type" value="Genomic_DNA"/>
</dbReference>
<dbReference type="Proteomes" id="UP001519292">
    <property type="component" value="Unassembled WGS sequence"/>
</dbReference>
<gene>
    <name evidence="1" type="ORF">J2Z60_000606</name>
</gene>
<protein>
    <submittedName>
        <fullName evidence="1">Uncharacterized protein</fullName>
    </submittedName>
</protein>
<accession>A0ABS4MCN1</accession>
<proteinExistence type="predicted"/>
<organism evidence="1 2">
    <name type="scientific">Lactobacillus colini</name>
    <dbReference type="NCBI Taxonomy" id="1819254"/>
    <lineage>
        <taxon>Bacteria</taxon>
        <taxon>Bacillati</taxon>
        <taxon>Bacillota</taxon>
        <taxon>Bacilli</taxon>
        <taxon>Lactobacillales</taxon>
        <taxon>Lactobacillaceae</taxon>
        <taxon>Lactobacillus</taxon>
    </lineage>
</organism>
<name>A0ABS4MCN1_9LACO</name>
<evidence type="ECO:0000313" key="1">
    <source>
        <dbReference type="EMBL" id="MBP2057442.1"/>
    </source>
</evidence>
<keyword evidence="2" id="KW-1185">Reference proteome</keyword>
<evidence type="ECO:0000313" key="2">
    <source>
        <dbReference type="Proteomes" id="UP001519292"/>
    </source>
</evidence>
<comment type="caution">
    <text evidence="1">The sequence shown here is derived from an EMBL/GenBank/DDBJ whole genome shotgun (WGS) entry which is preliminary data.</text>
</comment>
<sequence>MDNLTTMNLADDLALSKDKIISGQQDLDTSKIYAEIDSLGVLDKPIQEYFSMTQDEYYSSESDGKLTLLHLDEPLSSLTDRILTNHVDGYVDKDEINFTYNHEDPFEDNIYNRSGDYDVLLYSLKVIGAVRAIAPSQIKKVLSKDAVLSLGLATRTLANN</sequence>
<reference evidence="1 2" key="1">
    <citation type="submission" date="2021-03" db="EMBL/GenBank/DDBJ databases">
        <title>Genomic Encyclopedia of Type Strains, Phase IV (KMG-IV): sequencing the most valuable type-strain genomes for metagenomic binning, comparative biology and taxonomic classification.</title>
        <authorList>
            <person name="Goeker M."/>
        </authorList>
    </citation>
    <scope>NUCLEOTIDE SEQUENCE [LARGE SCALE GENOMIC DNA]</scope>
    <source>
        <strain evidence="1 2">DSM 101872</strain>
    </source>
</reference>
<dbReference type="RefSeq" id="WP_209686182.1">
    <property type="nucleotide sequence ID" value="NZ_JAGGLU010000002.1"/>
</dbReference>